<comment type="caution">
    <text evidence="2">The sequence shown here is derived from an EMBL/GenBank/DDBJ whole genome shotgun (WGS) entry which is preliminary data.</text>
</comment>
<dbReference type="SUPFAM" id="SSF56784">
    <property type="entry name" value="HAD-like"/>
    <property type="match status" value="1"/>
</dbReference>
<dbReference type="AlphaFoldDB" id="A0AAW1QY35"/>
<evidence type="ECO:0000256" key="1">
    <source>
        <dbReference type="SAM" id="MobiDB-lite"/>
    </source>
</evidence>
<reference evidence="2 3" key="1">
    <citation type="journal article" date="2024" name="Nat. Commun.">
        <title>Phylogenomics reveals the evolutionary origins of lichenization in chlorophyte algae.</title>
        <authorList>
            <person name="Puginier C."/>
            <person name="Libourel C."/>
            <person name="Otte J."/>
            <person name="Skaloud P."/>
            <person name="Haon M."/>
            <person name="Grisel S."/>
            <person name="Petersen M."/>
            <person name="Berrin J.G."/>
            <person name="Delaux P.M."/>
            <person name="Dal Grande F."/>
            <person name="Keller J."/>
        </authorList>
    </citation>
    <scope>NUCLEOTIDE SEQUENCE [LARGE SCALE GENOMIC DNA]</scope>
    <source>
        <strain evidence="2 3">SAG 2145</strain>
    </source>
</reference>
<dbReference type="InterPro" id="IPR023198">
    <property type="entry name" value="PGP-like_dom2"/>
</dbReference>
<dbReference type="CDD" id="cd07505">
    <property type="entry name" value="HAD_BPGM-like"/>
    <property type="match status" value="1"/>
</dbReference>
<feature type="compositionally biased region" description="Basic and acidic residues" evidence="1">
    <location>
        <begin position="1"/>
        <end position="25"/>
    </location>
</feature>
<proteinExistence type="predicted"/>
<dbReference type="Proteomes" id="UP001438707">
    <property type="component" value="Unassembled WGS sequence"/>
</dbReference>
<feature type="region of interest" description="Disordered" evidence="1">
    <location>
        <begin position="1"/>
        <end position="39"/>
    </location>
</feature>
<dbReference type="Gene3D" id="3.40.50.1000">
    <property type="entry name" value="HAD superfamily/HAD-like"/>
    <property type="match status" value="1"/>
</dbReference>
<feature type="compositionally biased region" description="Polar residues" evidence="1">
    <location>
        <begin position="28"/>
        <end position="38"/>
    </location>
</feature>
<evidence type="ECO:0000313" key="2">
    <source>
        <dbReference type="EMBL" id="KAK9826052.1"/>
    </source>
</evidence>
<accession>A0AAW1QY35</accession>
<evidence type="ECO:0000313" key="3">
    <source>
        <dbReference type="Proteomes" id="UP001438707"/>
    </source>
</evidence>
<organism evidence="2 3">
    <name type="scientific">Apatococcus lobatus</name>
    <dbReference type="NCBI Taxonomy" id="904363"/>
    <lineage>
        <taxon>Eukaryota</taxon>
        <taxon>Viridiplantae</taxon>
        <taxon>Chlorophyta</taxon>
        <taxon>core chlorophytes</taxon>
        <taxon>Trebouxiophyceae</taxon>
        <taxon>Chlorellales</taxon>
        <taxon>Chlorellaceae</taxon>
        <taxon>Apatococcus</taxon>
    </lineage>
</organism>
<dbReference type="Pfam" id="PF13419">
    <property type="entry name" value="HAD_2"/>
    <property type="match status" value="1"/>
</dbReference>
<protein>
    <submittedName>
        <fullName evidence="2">Uncharacterized protein</fullName>
    </submittedName>
</protein>
<dbReference type="PANTHER" id="PTHR47858:SF2">
    <property type="entry name" value="HALOACID DEHALOGENASE-LIKE HYDROLASE (HAD) SUPERFAMILY PROTEIN"/>
    <property type="match status" value="1"/>
</dbReference>
<keyword evidence="3" id="KW-1185">Reference proteome</keyword>
<sequence length="328" mass="36716">MQRCRADAGEASSSDDKRDGVDHPTRSAMHSLSQQSKAGSEYGEGFLQLRLTGETTHLDVDTLNEKLQIKGAERMRHHMCPDEAFGMIFNLDNVIANTKTRQHAAWHRLAKLEGLPPPKPDRSLFDLRPERVITEVLLWTRDWGWARKLAWKVAGLYAEEFREIREPLAGVREWLAALSRCNIPCAVVSTMDRASTRQALEQMQLWDFFQVQVTAEDGMETPAQCFLSAALKLGRPPNKCVVFDSSPAGVTAAHNCTMKAVAIQGAHPGYRLKQADVTCSNMMELSVYNLRRLFANKGAEFMDADKMFTGEQPPGSRWPRISSALADP</sequence>
<feature type="region of interest" description="Disordered" evidence="1">
    <location>
        <begin position="307"/>
        <end position="328"/>
    </location>
</feature>
<dbReference type="InterPro" id="IPR036412">
    <property type="entry name" value="HAD-like_sf"/>
</dbReference>
<dbReference type="Gene3D" id="1.10.150.240">
    <property type="entry name" value="Putative phosphatase, domain 2"/>
    <property type="match status" value="1"/>
</dbReference>
<dbReference type="InterPro" id="IPR023214">
    <property type="entry name" value="HAD_sf"/>
</dbReference>
<name>A0AAW1QY35_9CHLO</name>
<dbReference type="EMBL" id="JALJOS010000022">
    <property type="protein sequence ID" value="KAK9826052.1"/>
    <property type="molecule type" value="Genomic_DNA"/>
</dbReference>
<gene>
    <name evidence="2" type="ORF">WJX74_008118</name>
</gene>
<dbReference type="InterPro" id="IPR041492">
    <property type="entry name" value="HAD_2"/>
</dbReference>
<dbReference type="PANTHER" id="PTHR47858">
    <property type="entry name" value="HALOACID DEHALOGENASE-LIKE HYDROLASE (HAD) SUPERFAMILY PROTEIN"/>
    <property type="match status" value="1"/>
</dbReference>